<dbReference type="OrthoDB" id="8068875at2759"/>
<organism evidence="5 6">
    <name type="scientific">Stylonychia lemnae</name>
    <name type="common">Ciliate</name>
    <dbReference type="NCBI Taxonomy" id="5949"/>
    <lineage>
        <taxon>Eukaryota</taxon>
        <taxon>Sar</taxon>
        <taxon>Alveolata</taxon>
        <taxon>Ciliophora</taxon>
        <taxon>Intramacronucleata</taxon>
        <taxon>Spirotrichea</taxon>
        <taxon>Stichotrichia</taxon>
        <taxon>Sporadotrichida</taxon>
        <taxon>Oxytrichidae</taxon>
        <taxon>Stylonychinae</taxon>
        <taxon>Stylonychia</taxon>
    </lineage>
</organism>
<feature type="repeat" description="RCC1" evidence="2">
    <location>
        <begin position="1844"/>
        <end position="1915"/>
    </location>
</feature>
<evidence type="ECO:0000256" key="2">
    <source>
        <dbReference type="PROSITE-ProRule" id="PRU00235"/>
    </source>
</evidence>
<evidence type="ECO:0000256" key="3">
    <source>
        <dbReference type="SAM" id="MobiDB-lite"/>
    </source>
</evidence>
<dbReference type="SUPFAM" id="SSF50985">
    <property type="entry name" value="RCC1/BLIP-II"/>
    <property type="match status" value="2"/>
</dbReference>
<feature type="compositionally biased region" description="Low complexity" evidence="3">
    <location>
        <begin position="1502"/>
        <end position="1517"/>
    </location>
</feature>
<feature type="repeat" description="RCC1" evidence="2">
    <location>
        <begin position="1614"/>
        <end position="1665"/>
    </location>
</feature>
<name>A0A078B7W8_STYLE</name>
<dbReference type="Proteomes" id="UP000039865">
    <property type="component" value="Unassembled WGS sequence"/>
</dbReference>
<protein>
    <submittedName>
        <fullName evidence="5">Regulator of chromosome condensation</fullName>
    </submittedName>
</protein>
<accession>A0A078B7W8</accession>
<feature type="compositionally biased region" description="Polar residues" evidence="3">
    <location>
        <begin position="1286"/>
        <end position="1314"/>
    </location>
</feature>
<dbReference type="PANTHER" id="PTHR22870">
    <property type="entry name" value="REGULATOR OF CHROMOSOME CONDENSATION"/>
    <property type="match status" value="1"/>
</dbReference>
<dbReference type="Gene3D" id="2.130.10.30">
    <property type="entry name" value="Regulator of chromosome condensation 1/beta-lactamase-inhibitor protein II"/>
    <property type="match status" value="3"/>
</dbReference>
<evidence type="ECO:0000256" key="1">
    <source>
        <dbReference type="ARBA" id="ARBA00022737"/>
    </source>
</evidence>
<evidence type="ECO:0000259" key="4">
    <source>
        <dbReference type="Pfam" id="PF25390"/>
    </source>
</evidence>
<reference evidence="5 6" key="1">
    <citation type="submission" date="2014-06" db="EMBL/GenBank/DDBJ databases">
        <authorList>
            <person name="Swart Estienne"/>
        </authorList>
    </citation>
    <scope>NUCLEOTIDE SEQUENCE [LARGE SCALE GENOMIC DNA]</scope>
    <source>
        <strain evidence="5 6">130c</strain>
    </source>
</reference>
<dbReference type="InterPro" id="IPR058923">
    <property type="entry name" value="RCC1-like_dom"/>
</dbReference>
<dbReference type="PROSITE" id="PS50012">
    <property type="entry name" value="RCC1_3"/>
    <property type="match status" value="7"/>
</dbReference>
<dbReference type="EMBL" id="CCKQ01017754">
    <property type="protein sequence ID" value="CDW89653.1"/>
    <property type="molecule type" value="Genomic_DNA"/>
</dbReference>
<feature type="repeat" description="RCC1" evidence="2">
    <location>
        <begin position="1716"/>
        <end position="1779"/>
    </location>
</feature>
<dbReference type="Pfam" id="PF25390">
    <property type="entry name" value="WD40_RLD"/>
    <property type="match status" value="1"/>
</dbReference>
<dbReference type="PANTHER" id="PTHR22870:SF408">
    <property type="entry name" value="OS09G0560450 PROTEIN"/>
    <property type="match status" value="1"/>
</dbReference>
<gene>
    <name evidence="5" type="primary">Contig1316.g1448</name>
    <name evidence="5" type="ORF">STYLEM_18788</name>
</gene>
<feature type="repeat" description="RCC1" evidence="2">
    <location>
        <begin position="1780"/>
        <end position="1843"/>
    </location>
</feature>
<feature type="compositionally biased region" description="Basic residues" evidence="3">
    <location>
        <begin position="1357"/>
        <end position="1368"/>
    </location>
</feature>
<feature type="repeat" description="RCC1" evidence="2">
    <location>
        <begin position="1918"/>
        <end position="1969"/>
    </location>
</feature>
<dbReference type="InterPro" id="IPR051210">
    <property type="entry name" value="Ub_ligase/GEF_domain"/>
</dbReference>
<dbReference type="PROSITE" id="PS00626">
    <property type="entry name" value="RCC1_2"/>
    <property type="match status" value="3"/>
</dbReference>
<dbReference type="InterPro" id="IPR000408">
    <property type="entry name" value="Reg_chr_condens"/>
</dbReference>
<proteinExistence type="predicted"/>
<feature type="region of interest" description="Disordered" evidence="3">
    <location>
        <begin position="1502"/>
        <end position="1525"/>
    </location>
</feature>
<evidence type="ECO:0000313" key="6">
    <source>
        <dbReference type="Proteomes" id="UP000039865"/>
    </source>
</evidence>
<keyword evidence="1" id="KW-0677">Repeat</keyword>
<sequence length="2026" mass="231897">MGCCASKNQHLKTQIPLESGSHRPTLDQNSQKGLKMRQMVKAPELIGERISEKEKVDTPLLTEDNQNFIQSSIGAGAGPQTNENSKSKKLIRVEMYESVEQQQKKERINQYFDISPKIPKKNKIYHLTNVFPVSRPYSNLSDWQKILQKNQQMTEEELVTKILQLRNRNWIQEQINLQIEIQYQNTASFESLLTYRKNIQLREHFNWFVWSIGQFYFHQKPSENVFNLPKVNTRKWTDGFEFNGVFIRVLPYEDSYFIQNEILALKYVQLELLELNSMAIQIQQQYGNMKDSLHKDVILPLITGVSCGGFYLYASPVIYTQELDPTKEYFNQGLNGSKIFQGQGSGVYNERGSIHMQAIMNQSNMSFSYLHNNISPEFINDSLFKFMPILKNINTINMIPIIDFEDYNKKVNEEQKEDIELKYFLVNLFDVLPKLSETKAATQLIRFPSFINEEITFHGFPSNNLIEMRELKDLINSQSELDINADDEEEYQQDINSVFTKKYFAKHGWDFILIQKKGITNENKRASSFYLSREIPLMKRQQQDQSGQNNILFVDEYIPNQQEELKQPSQFMSHHKLSIFRRNDSSAEKDSKICGNVLLSAYHFKKDFKLQYSMNNHTLSTNIESLFSASIDQVVKVVEQSDNIYNSQSIKELFHRKGLNLRFQWIVLIKLRLNSSRDQVMIDILLRVMRKIVNEEIKMKAFVQQPNPSSAETGGPVFDEYFQGSQIDNYKEYLCTFMNAILKKKVQKNKQIFDETLLGLFLSRMSVLGLLYSLQMRKEEFIYLESKDILEDIIDAPQRNPTYFMNAVQSYFKIDFKPEILRLCRQDKHLFLSKGQPVAKNEIKTLNLKIHNYFSLREQAYFLLARQISNANAKESPSKKIASKIKTKTDKDKLKQSFQKPFKDQNSSFIQNSSRGRVNQSGIGPHSVLGHQDSTIDNQNTNRVNQNQIIGNKESLSTIRQYHNMDKAIINDSAEFGSPPINQSKLSKLQTTQDQIIDFTKLSKRSNFKPTQTTEIILPSVLYKLKTFISSNPMYYFDDQTKTYIGDTLTVLKSYYEMPNIEVVDEWVMFLESQLKDVYSVNGGEQVLLEAFIYQALLIYFFKNDQEDLFKVLTKIRENLLSQSHCAPETMILSQILIGIYYEEQKDQHPQEAEKNYLIAMICILNMYGDPRGRGNITIPYSLYISWKLSLISLAEDKKLHDSEFAEELFDAALKCLPNHKRSYRDQQLRQLLQSQSNSNKQNQDVAPPLSKYELELEKAELAKQLFDIKKYKQKPYHLTFASGVPKNNTNLVKPKSNINSSRGNPQKSSSNYNSRRDKQEASIVYVSSNNNFDRKSHRGAPNNLQLPVDKKDGIKSRSHIPGLKKKNNNNEYDIDPSEIDLGIDDENRQQFVDENFKNNEWYIGECPFQHWSLYRQQIAQILQAHNPVIAKNNLAQSQYQKQIYKSMLQKFLPKDMFYQWILKFNPMMYQSGIQWTSEYIKGAFCQNQQMVSSSGSSAVISSNHNLSSSHHSLSSSTPTSAKDKRNMHMGSYSQILGKEVGGINKQEMSGVLFSMGTDNFGQLGLDVISLNDQQNHQPSLKVLYPRMIVSLRDEIIKDICCGNSHTLVTNLNGQVYVWGANQTGQLGLGDEAPSFIRKPVLNPYLSNIIKLSAGYEHSLAINKNNELYIWGSGGLTGLNTLKQQNVPVKMEFFSKTKILTAVCGGLHTIAVNKDGETYSWGLTEGGQLGLPQSQIVQLCQGQGEDPQVLTPQRVPKLEGIFIQQVACGEAHTIGMTKEGHLYGWGQSNYGQLGLGFSGDSFEPGLGMEKSKVYEPTQITGLNHERVTKIVCGATFTLFQTDKGDLYGCGVNDLGQLGLDTFMEEMQIATLEKAKKGKHNQTTDVILPTKVICFQGIAIHQIACGESHSLAVSGDGMNMLWAWGMFKNGQLGLGEVTMKMNPRPVQTLCSSQIQRVACGSMHSLALIGDASQVSTFSSQYYSNTDTLKNYWVCDLRGLAENLNHFNYEGLDDEVPDDAEGKVKNPK</sequence>
<feature type="repeat" description="RCC1" evidence="2">
    <location>
        <begin position="1666"/>
        <end position="1715"/>
    </location>
</feature>
<dbReference type="InParanoid" id="A0A078B7W8"/>
<dbReference type="PRINTS" id="PR00633">
    <property type="entry name" value="RCCNDNSATION"/>
</dbReference>
<feature type="region of interest" description="Disordered" evidence="3">
    <location>
        <begin position="1281"/>
        <end position="1372"/>
    </location>
</feature>
<keyword evidence="6" id="KW-1185">Reference proteome</keyword>
<feature type="repeat" description="RCC1" evidence="2">
    <location>
        <begin position="1551"/>
        <end position="1613"/>
    </location>
</feature>
<dbReference type="InterPro" id="IPR009091">
    <property type="entry name" value="RCC1/BLIP-II"/>
</dbReference>
<evidence type="ECO:0000313" key="5">
    <source>
        <dbReference type="EMBL" id="CDW89653.1"/>
    </source>
</evidence>
<feature type="domain" description="RCC1-like" evidence="4">
    <location>
        <begin position="1553"/>
        <end position="1965"/>
    </location>
</feature>